<gene>
    <name evidence="1" type="ORF">HF295_05850</name>
</gene>
<dbReference type="RefSeq" id="WP_312031232.1">
    <property type="nucleotide sequence ID" value="NZ_CP051151.1"/>
</dbReference>
<proteinExistence type="predicted"/>
<keyword evidence="1" id="KW-0378">Hydrolase</keyword>
<dbReference type="InterPro" id="IPR036412">
    <property type="entry name" value="HAD-like_sf"/>
</dbReference>
<reference evidence="1 2" key="1">
    <citation type="submission" date="2020-04" db="EMBL/GenBank/DDBJ databases">
        <authorList>
            <person name="Zheng R.K."/>
            <person name="Sun C.M."/>
        </authorList>
    </citation>
    <scope>NUCLEOTIDE SEQUENCE [LARGE SCALE GENOMIC DNA]</scope>
    <source>
        <strain evidence="2">zrk29</strain>
    </source>
</reference>
<sequence length="253" mass="28464">MALIFFDLDGTILVNGQVVPGIFETLKALREKGHYLSIATGRNPNLLKGIEKKLEFNHMVLANGGYVISHGKVVYENYISLDTVKRITKKADEMAFDLTIEYIDEYVNYRQDTNKALEFSKHFDLPIATYNPNIYPDRDVFAMVVYEDEVVDKIKGDFPELQFNKSGGIAYDVNPKGDLKAEGVKALIKHLGFDIKDTYAFGDNYNDMSMFKAVGHPIAMGNAVKALKDIAEFVTDDVDKAGIEKALKKYKLL</sequence>
<dbReference type="InterPro" id="IPR000150">
    <property type="entry name" value="Cof"/>
</dbReference>
<dbReference type="NCBIfam" id="TIGR00099">
    <property type="entry name" value="Cof-subfamily"/>
    <property type="match status" value="1"/>
</dbReference>
<dbReference type="AlphaFoldDB" id="A0A7L6N582"/>
<dbReference type="Proteomes" id="UP000512167">
    <property type="component" value="Chromosome"/>
</dbReference>
<dbReference type="KEGG" id="tbk:HF295_05850"/>
<evidence type="ECO:0000313" key="2">
    <source>
        <dbReference type="Proteomes" id="UP000512167"/>
    </source>
</evidence>
<dbReference type="PROSITE" id="PS01229">
    <property type="entry name" value="COF_2"/>
    <property type="match status" value="1"/>
</dbReference>
<dbReference type="SUPFAM" id="SSF56784">
    <property type="entry name" value="HAD-like"/>
    <property type="match status" value="1"/>
</dbReference>
<dbReference type="SFLD" id="SFLDG01140">
    <property type="entry name" value="C2.B:_Phosphomannomutase_and_P"/>
    <property type="match status" value="1"/>
</dbReference>
<dbReference type="PANTHER" id="PTHR10000:SF25">
    <property type="entry name" value="PHOSPHATASE YKRA-RELATED"/>
    <property type="match status" value="1"/>
</dbReference>
<dbReference type="GO" id="GO:0000287">
    <property type="term" value="F:magnesium ion binding"/>
    <property type="evidence" value="ECO:0007669"/>
    <property type="project" value="TreeGrafter"/>
</dbReference>
<dbReference type="NCBIfam" id="TIGR01484">
    <property type="entry name" value="HAD-SF-IIB"/>
    <property type="match status" value="1"/>
</dbReference>
<dbReference type="Gene3D" id="3.40.50.1000">
    <property type="entry name" value="HAD superfamily/HAD-like"/>
    <property type="match status" value="1"/>
</dbReference>
<dbReference type="PANTHER" id="PTHR10000">
    <property type="entry name" value="PHOSPHOSERINE PHOSPHATASE"/>
    <property type="match status" value="1"/>
</dbReference>
<dbReference type="SFLD" id="SFLDS00003">
    <property type="entry name" value="Haloacid_Dehalogenase"/>
    <property type="match status" value="1"/>
</dbReference>
<dbReference type="GO" id="GO:0016791">
    <property type="term" value="F:phosphatase activity"/>
    <property type="evidence" value="ECO:0007669"/>
    <property type="project" value="TreeGrafter"/>
</dbReference>
<name>A0A7L6N582_9MOLU</name>
<evidence type="ECO:0000313" key="1">
    <source>
        <dbReference type="EMBL" id="QLY40398.1"/>
    </source>
</evidence>
<dbReference type="EMBL" id="CP051151">
    <property type="protein sequence ID" value="QLY40398.1"/>
    <property type="molecule type" value="Genomic_DNA"/>
</dbReference>
<dbReference type="InterPro" id="IPR006379">
    <property type="entry name" value="HAD-SF_hydro_IIB"/>
</dbReference>
<organism evidence="1 2">
    <name type="scientific">Hujiaoplasma nucleasis</name>
    <dbReference type="NCBI Taxonomy" id="2725268"/>
    <lineage>
        <taxon>Bacteria</taxon>
        <taxon>Bacillati</taxon>
        <taxon>Mycoplasmatota</taxon>
        <taxon>Mollicutes</taxon>
        <taxon>Candidatus Izemoplasmatales</taxon>
        <taxon>Hujiaoplasmataceae</taxon>
        <taxon>Hujiaoplasma</taxon>
    </lineage>
</organism>
<dbReference type="Gene3D" id="3.30.1240.10">
    <property type="match status" value="1"/>
</dbReference>
<dbReference type="Pfam" id="PF08282">
    <property type="entry name" value="Hydrolase_3"/>
    <property type="match status" value="1"/>
</dbReference>
<keyword evidence="2" id="KW-1185">Reference proteome</keyword>
<protein>
    <submittedName>
        <fullName evidence="1">HAD family hydrolase</fullName>
    </submittedName>
</protein>
<dbReference type="GO" id="GO:0005829">
    <property type="term" value="C:cytosol"/>
    <property type="evidence" value="ECO:0007669"/>
    <property type="project" value="TreeGrafter"/>
</dbReference>
<dbReference type="InterPro" id="IPR023214">
    <property type="entry name" value="HAD_sf"/>
</dbReference>
<accession>A0A7L6N582</accession>